<accession>A0A377BZL3</accession>
<evidence type="ECO:0000313" key="3">
    <source>
        <dbReference type="Proteomes" id="UP000254088"/>
    </source>
</evidence>
<dbReference type="EMBL" id="UGEX01000001">
    <property type="protein sequence ID" value="STL79106.1"/>
    <property type="molecule type" value="Genomic_DNA"/>
</dbReference>
<dbReference type="PANTHER" id="PTHR38690:SF1">
    <property type="entry name" value="PROTEASE"/>
    <property type="match status" value="1"/>
</dbReference>
<protein>
    <submittedName>
        <fullName evidence="2">Membrane protein</fullName>
    </submittedName>
</protein>
<dbReference type="InterPro" id="IPR011836">
    <property type="entry name" value="YhdP"/>
</dbReference>
<sequence>MHTDDTLVDGLEADIAMKGSVNLVRRDLNMEAVVAPEISATVGVAAAFCG</sequence>
<name>A0A377BZL3_ECOLX</name>
<feature type="domain" description="YhdP central" evidence="1">
    <location>
        <begin position="1"/>
        <end position="49"/>
    </location>
</feature>
<reference evidence="2 3" key="1">
    <citation type="submission" date="2018-06" db="EMBL/GenBank/DDBJ databases">
        <authorList>
            <consortium name="Pathogen Informatics"/>
            <person name="Doyle S."/>
        </authorList>
    </citation>
    <scope>NUCLEOTIDE SEQUENCE [LARGE SCALE GENOMIC DNA]</scope>
    <source>
        <strain evidence="2 3">NCTC10429</strain>
    </source>
</reference>
<dbReference type="Proteomes" id="UP000254088">
    <property type="component" value="Unassembled WGS sequence"/>
</dbReference>
<evidence type="ECO:0000313" key="2">
    <source>
        <dbReference type="EMBL" id="STL79106.1"/>
    </source>
</evidence>
<dbReference type="Pfam" id="PF13116">
    <property type="entry name" value="YhdP"/>
    <property type="match status" value="1"/>
</dbReference>
<evidence type="ECO:0000259" key="1">
    <source>
        <dbReference type="Pfam" id="PF13116"/>
    </source>
</evidence>
<dbReference type="AlphaFoldDB" id="A0A377BZL3"/>
<organism evidence="2 3">
    <name type="scientific">Escherichia coli</name>
    <dbReference type="NCBI Taxonomy" id="562"/>
    <lineage>
        <taxon>Bacteria</taxon>
        <taxon>Pseudomonadati</taxon>
        <taxon>Pseudomonadota</taxon>
        <taxon>Gammaproteobacteria</taxon>
        <taxon>Enterobacterales</taxon>
        <taxon>Enterobacteriaceae</taxon>
        <taxon>Escherichia</taxon>
    </lineage>
</organism>
<proteinExistence type="predicted"/>
<dbReference type="PANTHER" id="PTHR38690">
    <property type="entry name" value="PROTEASE-RELATED"/>
    <property type="match status" value="1"/>
</dbReference>
<dbReference type="InterPro" id="IPR025263">
    <property type="entry name" value="YhdP_central"/>
</dbReference>
<gene>
    <name evidence="2" type="primary">yhdP_2</name>
    <name evidence="2" type="ORF">NCTC10429_01165</name>
</gene>